<reference evidence="1" key="1">
    <citation type="submission" date="2020-11" db="EMBL/GenBank/DDBJ databases">
        <title>Adaptations for nitrogen fixation in a non-lichenized fungal sporocarp promotes dispersal by wood-feeding termites.</title>
        <authorList>
            <consortium name="DOE Joint Genome Institute"/>
            <person name="Koch R.A."/>
            <person name="Yoon G."/>
            <person name="Arayal U."/>
            <person name="Lail K."/>
            <person name="Amirebrahimi M."/>
            <person name="Labutti K."/>
            <person name="Lipzen A."/>
            <person name="Riley R."/>
            <person name="Barry K."/>
            <person name="Henrissat B."/>
            <person name="Grigoriev I.V."/>
            <person name="Herr J.R."/>
            <person name="Aime M.C."/>
        </authorList>
    </citation>
    <scope>NUCLEOTIDE SEQUENCE</scope>
    <source>
        <strain evidence="1">MCA 3950</strain>
    </source>
</reference>
<dbReference type="Proteomes" id="UP000812287">
    <property type="component" value="Unassembled WGS sequence"/>
</dbReference>
<evidence type="ECO:0000313" key="1">
    <source>
        <dbReference type="EMBL" id="KAG7443165.1"/>
    </source>
</evidence>
<accession>A0A9P8APP6</accession>
<dbReference type="AlphaFoldDB" id="A0A9P8APP6"/>
<proteinExistence type="predicted"/>
<protein>
    <submittedName>
        <fullName evidence="1">Uncharacterized protein</fullName>
    </submittedName>
</protein>
<name>A0A9P8APP6_9AGAR</name>
<evidence type="ECO:0000313" key="2">
    <source>
        <dbReference type="Proteomes" id="UP000812287"/>
    </source>
</evidence>
<gene>
    <name evidence="1" type="ORF">BT62DRAFT_1009769</name>
</gene>
<sequence>MTVAPPFVNSWSKSVTTPAALAIVLFLRGGSHKDRLQARCPFFHMFYRSITGKYTESQLGYAHHMCTIWRRSGFDILIRRFAGPLSLMTMLVKPRVSLETDDMLPVWFW</sequence>
<dbReference type="GeneID" id="66099869"/>
<dbReference type="RefSeq" id="XP_043036665.1">
    <property type="nucleotide sequence ID" value="XM_043177582.1"/>
</dbReference>
<organism evidence="1 2">
    <name type="scientific">Guyanagaster necrorhizus</name>
    <dbReference type="NCBI Taxonomy" id="856835"/>
    <lineage>
        <taxon>Eukaryota</taxon>
        <taxon>Fungi</taxon>
        <taxon>Dikarya</taxon>
        <taxon>Basidiomycota</taxon>
        <taxon>Agaricomycotina</taxon>
        <taxon>Agaricomycetes</taxon>
        <taxon>Agaricomycetidae</taxon>
        <taxon>Agaricales</taxon>
        <taxon>Marasmiineae</taxon>
        <taxon>Physalacriaceae</taxon>
        <taxon>Guyanagaster</taxon>
    </lineage>
</organism>
<keyword evidence="2" id="KW-1185">Reference proteome</keyword>
<dbReference type="EMBL" id="MU250547">
    <property type="protein sequence ID" value="KAG7443165.1"/>
    <property type="molecule type" value="Genomic_DNA"/>
</dbReference>
<comment type="caution">
    <text evidence="1">The sequence shown here is derived from an EMBL/GenBank/DDBJ whole genome shotgun (WGS) entry which is preliminary data.</text>
</comment>